<evidence type="ECO:0000259" key="12">
    <source>
        <dbReference type="Pfam" id="PF13609"/>
    </source>
</evidence>
<evidence type="ECO:0000256" key="5">
    <source>
        <dbReference type="ARBA" id="ARBA00022692"/>
    </source>
</evidence>
<dbReference type="InterPro" id="IPR050298">
    <property type="entry name" value="Gram-neg_bact_OMP"/>
</dbReference>
<organism evidence="13 14">
    <name type="scientific">Chitinasiproducens palmae</name>
    <dbReference type="NCBI Taxonomy" id="1770053"/>
    <lineage>
        <taxon>Bacteria</taxon>
        <taxon>Pseudomonadati</taxon>
        <taxon>Pseudomonadota</taxon>
        <taxon>Betaproteobacteria</taxon>
        <taxon>Burkholderiales</taxon>
        <taxon>Burkholderiaceae</taxon>
        <taxon>Chitinasiproducens</taxon>
    </lineage>
</organism>
<dbReference type="InterPro" id="IPR002299">
    <property type="entry name" value="Porin_Neis"/>
</dbReference>
<feature type="domain" description="Porin" evidence="12">
    <location>
        <begin position="13"/>
        <end position="346"/>
    </location>
</feature>
<dbReference type="EMBL" id="FNLO01000002">
    <property type="protein sequence ID" value="SDV47180.1"/>
    <property type="molecule type" value="Genomic_DNA"/>
</dbReference>
<evidence type="ECO:0000256" key="2">
    <source>
        <dbReference type="ARBA" id="ARBA00011233"/>
    </source>
</evidence>
<keyword evidence="9" id="KW-0472">Membrane</keyword>
<gene>
    <name evidence="13" type="ORF">SAMN05216551_102342</name>
</gene>
<dbReference type="GO" id="GO:0009279">
    <property type="term" value="C:cell outer membrane"/>
    <property type="evidence" value="ECO:0007669"/>
    <property type="project" value="UniProtKB-SubCell"/>
</dbReference>
<dbReference type="RefSeq" id="WP_235837792.1">
    <property type="nucleotide sequence ID" value="NZ_FNLO01000002.1"/>
</dbReference>
<dbReference type="STRING" id="1770053.SAMN05216551_102342"/>
<dbReference type="InterPro" id="IPR023614">
    <property type="entry name" value="Porin_dom_sf"/>
</dbReference>
<proteinExistence type="predicted"/>
<protein>
    <submittedName>
        <fullName evidence="13">Outer membrane protein (Porin)</fullName>
    </submittedName>
</protein>
<keyword evidence="4" id="KW-1134">Transmembrane beta strand</keyword>
<keyword evidence="8" id="KW-0626">Porin</keyword>
<dbReference type="InterPro" id="IPR033900">
    <property type="entry name" value="Gram_neg_porin_domain"/>
</dbReference>
<dbReference type="PRINTS" id="PR00182">
    <property type="entry name" value="ECOLNEIPORIN"/>
</dbReference>
<dbReference type="SUPFAM" id="SSF56935">
    <property type="entry name" value="Porins"/>
    <property type="match status" value="1"/>
</dbReference>
<evidence type="ECO:0000256" key="4">
    <source>
        <dbReference type="ARBA" id="ARBA00022452"/>
    </source>
</evidence>
<evidence type="ECO:0000256" key="3">
    <source>
        <dbReference type="ARBA" id="ARBA00022448"/>
    </source>
</evidence>
<accession>A0A1H2PL38</accession>
<dbReference type="Gene3D" id="2.40.160.10">
    <property type="entry name" value="Porin"/>
    <property type="match status" value="1"/>
</dbReference>
<keyword evidence="7" id="KW-0406">Ion transport</keyword>
<dbReference type="CDD" id="cd00342">
    <property type="entry name" value="gram_neg_porins"/>
    <property type="match status" value="1"/>
</dbReference>
<evidence type="ECO:0000256" key="1">
    <source>
        <dbReference type="ARBA" id="ARBA00004571"/>
    </source>
</evidence>
<dbReference type="InterPro" id="IPR001702">
    <property type="entry name" value="Porin_Gram-ve"/>
</dbReference>
<dbReference type="Pfam" id="PF13609">
    <property type="entry name" value="Porin_4"/>
    <property type="match status" value="1"/>
</dbReference>
<evidence type="ECO:0000313" key="13">
    <source>
        <dbReference type="EMBL" id="SDV47180.1"/>
    </source>
</evidence>
<dbReference type="AlphaFoldDB" id="A0A1H2PL38"/>
<keyword evidence="14" id="KW-1185">Reference proteome</keyword>
<dbReference type="GO" id="GO:0015288">
    <property type="term" value="F:porin activity"/>
    <property type="evidence" value="ECO:0007669"/>
    <property type="project" value="UniProtKB-KW"/>
</dbReference>
<evidence type="ECO:0000256" key="8">
    <source>
        <dbReference type="ARBA" id="ARBA00023114"/>
    </source>
</evidence>
<feature type="signal peptide" evidence="11">
    <location>
        <begin position="1"/>
        <end position="20"/>
    </location>
</feature>
<comment type="subunit">
    <text evidence="2">Homotrimer.</text>
</comment>
<feature type="chain" id="PRO_5017406215" evidence="11">
    <location>
        <begin position="21"/>
        <end position="380"/>
    </location>
</feature>
<evidence type="ECO:0000256" key="6">
    <source>
        <dbReference type="ARBA" id="ARBA00022729"/>
    </source>
</evidence>
<evidence type="ECO:0000313" key="14">
    <source>
        <dbReference type="Proteomes" id="UP000243719"/>
    </source>
</evidence>
<evidence type="ECO:0000256" key="7">
    <source>
        <dbReference type="ARBA" id="ARBA00023065"/>
    </source>
</evidence>
<evidence type="ECO:0000256" key="10">
    <source>
        <dbReference type="ARBA" id="ARBA00023237"/>
    </source>
</evidence>
<keyword evidence="6 11" id="KW-0732">Signal</keyword>
<dbReference type="PRINTS" id="PR00184">
    <property type="entry name" value="NEISSPPORIN"/>
</dbReference>
<keyword evidence="5" id="KW-0812">Transmembrane</keyword>
<keyword evidence="3" id="KW-0813">Transport</keyword>
<dbReference type="Proteomes" id="UP000243719">
    <property type="component" value="Unassembled WGS sequence"/>
</dbReference>
<evidence type="ECO:0000256" key="11">
    <source>
        <dbReference type="SAM" id="SignalP"/>
    </source>
</evidence>
<dbReference type="GO" id="GO:0034220">
    <property type="term" value="P:monoatomic ion transmembrane transport"/>
    <property type="evidence" value="ECO:0007669"/>
    <property type="project" value="InterPro"/>
</dbReference>
<dbReference type="PANTHER" id="PTHR34501">
    <property type="entry name" value="PROTEIN YDDL-RELATED"/>
    <property type="match status" value="1"/>
</dbReference>
<evidence type="ECO:0000256" key="9">
    <source>
        <dbReference type="ARBA" id="ARBA00023136"/>
    </source>
</evidence>
<dbReference type="GO" id="GO:0046930">
    <property type="term" value="C:pore complex"/>
    <property type="evidence" value="ECO:0007669"/>
    <property type="project" value="UniProtKB-KW"/>
</dbReference>
<keyword evidence="10" id="KW-0998">Cell outer membrane</keyword>
<comment type="subcellular location">
    <subcellularLocation>
        <location evidence="1">Cell outer membrane</location>
        <topology evidence="1">Multi-pass membrane protein</topology>
    </subcellularLocation>
</comment>
<sequence length="380" mass="40189">MKHIAVMPLVGLMAAMAAHAQSAVTLYGVLDDGIQYNSNSGGKSQYSMRSGNQTQSFWGLQGREDLGGGIKAIFKLEGAYDLNTGKLPANNALFGRQAYVGLESERYGRLTIGRQYDLNLESTGPLTAAARVAGGLGAHAGDVDNLWASYNATNSIKYFSPSFAGLRFGAMYRLGGVAGDFTNAQAYNFSVTYANGPLQAAASFVRVNDPGLALYGATTRPVANGSWSNPLTTPIFGGFASARRLQVATAGAVYTFGAFSAGFVYSNTRFEDVVGTSSTPLSGTFIFNGYEANATYVVTPTVTIGAGLDYESNHDARYSTVSLGAKYFFSKATFLYLSSAYMHASGTSSFGTPAVANNYFVASSSSPNQTTVIIGIRHYF</sequence>
<dbReference type="PANTHER" id="PTHR34501:SF9">
    <property type="entry name" value="MAJOR OUTER MEMBRANE PROTEIN P.IA"/>
    <property type="match status" value="1"/>
</dbReference>
<reference evidence="14" key="1">
    <citation type="submission" date="2016-09" db="EMBL/GenBank/DDBJ databases">
        <authorList>
            <person name="Varghese N."/>
            <person name="Submissions S."/>
        </authorList>
    </citation>
    <scope>NUCLEOTIDE SEQUENCE [LARGE SCALE GENOMIC DNA]</scope>
    <source>
        <strain evidence="14">JS23</strain>
    </source>
</reference>
<name>A0A1H2PL38_9BURK</name>